<proteinExistence type="predicted"/>
<dbReference type="Proteomes" id="UP000321638">
    <property type="component" value="Unassembled WGS sequence"/>
</dbReference>
<reference evidence="2 3" key="1">
    <citation type="submission" date="2019-06" db="EMBL/GenBank/DDBJ databases">
        <title>New taxonomy in bacterial strain CC-CFT640, isolated from vineyard.</title>
        <authorList>
            <person name="Lin S.-Y."/>
            <person name="Tsai C.-F."/>
            <person name="Young C.-C."/>
        </authorList>
    </citation>
    <scope>NUCLEOTIDE SEQUENCE [LARGE SCALE GENOMIC DNA]</scope>
    <source>
        <strain evidence="2 3">CC-CFT640</strain>
    </source>
</reference>
<sequence length="421" mass="47029">MAGQVRHVVCPGAERHGGDAVLETQRPPVAHVFLEGCKGGAPLPHALRRYTERLLGTELEDIRVLRSWSVETLGAAAVAVGERIVVCPSVFAGFNDEHTTHLLVHELTHVAQQRALRVPFRSGVVLDGALEAEAEFIADKAVRELAFSNPERHRSQFQVRPQPGWVSQIVLQPHPATPIIRKALAYIGKRSGKALSKHIAKHTRRNFEKAIHSVFRSIDKIRPLLRKTLEEGVQLSEHFAKNSGLEMVERNGVRLTRQTMQSPGKYRWLLQKEFDSAIGTKGEKVLRIVLDMSGRVVTAFPADKLLTTLGTIVAVDLFSEGVADAAENVEAEAERLAKFEEMQRSKIDLWDFVPGIGEIWGGNLNEFEDLELAHDRWLDKVVKDVVDQAEWRAQRSFGNRSEIEEIVRIGLGLPVLLEHGE</sequence>
<comment type="caution">
    <text evidence="2">The sequence shown here is derived from an EMBL/GenBank/DDBJ whole genome shotgun (WGS) entry which is preliminary data.</text>
</comment>
<protein>
    <submittedName>
        <fullName evidence="2">DUF4157 domain-containing protein</fullName>
    </submittedName>
</protein>
<dbReference type="Pfam" id="PF13699">
    <property type="entry name" value="eCIS_core"/>
    <property type="match status" value="1"/>
</dbReference>
<gene>
    <name evidence="2" type="ORF">FHP25_32680</name>
</gene>
<dbReference type="AlphaFoldDB" id="A0A5C8PC92"/>
<evidence type="ECO:0000259" key="1">
    <source>
        <dbReference type="Pfam" id="PF13699"/>
    </source>
</evidence>
<dbReference type="InterPro" id="IPR025295">
    <property type="entry name" value="eCIS_core_dom"/>
</dbReference>
<dbReference type="EMBL" id="VDUZ01000052">
    <property type="protein sequence ID" value="TXL70877.1"/>
    <property type="molecule type" value="Genomic_DNA"/>
</dbReference>
<evidence type="ECO:0000313" key="3">
    <source>
        <dbReference type="Proteomes" id="UP000321638"/>
    </source>
</evidence>
<accession>A0A5C8PC92</accession>
<name>A0A5C8PC92_9HYPH</name>
<organism evidence="2 3">
    <name type="scientific">Vineibacter terrae</name>
    <dbReference type="NCBI Taxonomy" id="2586908"/>
    <lineage>
        <taxon>Bacteria</taxon>
        <taxon>Pseudomonadati</taxon>
        <taxon>Pseudomonadota</taxon>
        <taxon>Alphaproteobacteria</taxon>
        <taxon>Hyphomicrobiales</taxon>
        <taxon>Vineibacter</taxon>
    </lineage>
</organism>
<feature type="domain" description="eCIS core" evidence="1">
    <location>
        <begin position="42"/>
        <end position="115"/>
    </location>
</feature>
<evidence type="ECO:0000313" key="2">
    <source>
        <dbReference type="EMBL" id="TXL70877.1"/>
    </source>
</evidence>
<keyword evidence="3" id="KW-1185">Reference proteome</keyword>